<dbReference type="CDD" id="cd01097">
    <property type="entry name" value="Tetrahydromethanopterin_reductase"/>
    <property type="match status" value="1"/>
</dbReference>
<dbReference type="EC" id="1.-.-.-" evidence="3"/>
<dbReference type="SUPFAM" id="SSF51679">
    <property type="entry name" value="Bacterial luciferase-like"/>
    <property type="match status" value="1"/>
</dbReference>
<dbReference type="EMBL" id="CP062008">
    <property type="protein sequence ID" value="QPG69684.1"/>
    <property type="molecule type" value="Genomic_DNA"/>
</dbReference>
<dbReference type="InterPro" id="IPR011251">
    <property type="entry name" value="Luciferase-like_dom"/>
</dbReference>
<dbReference type="GO" id="GO:0016705">
    <property type="term" value="F:oxidoreductase activity, acting on paired donors, with incorporation or reduction of molecular oxygen"/>
    <property type="evidence" value="ECO:0007669"/>
    <property type="project" value="InterPro"/>
</dbReference>
<dbReference type="InterPro" id="IPR050564">
    <property type="entry name" value="F420-G6PD/mer"/>
</dbReference>
<dbReference type="Gene3D" id="3.20.20.30">
    <property type="entry name" value="Luciferase-like domain"/>
    <property type="match status" value="1"/>
</dbReference>
<dbReference type="PANTHER" id="PTHR43244:SF1">
    <property type="entry name" value="5,10-METHYLENETETRAHYDROMETHANOPTERIN REDUCTASE"/>
    <property type="match status" value="1"/>
</dbReference>
<accession>A0A8E4R899</accession>
<dbReference type="InterPro" id="IPR036661">
    <property type="entry name" value="Luciferase-like_sf"/>
</dbReference>
<dbReference type="KEGG" id="mmuc:C1S78_001170"/>
<evidence type="ECO:0000313" key="3">
    <source>
        <dbReference type="EMBL" id="QPG69684.1"/>
    </source>
</evidence>
<reference evidence="3 4" key="2">
    <citation type="journal article" date="2019" name="Sci. Rep.">
        <title>Insight into the biology of Mycobacterium mucogenicum and Mycobacterium neoaurum clade members.</title>
        <authorList>
            <person name="Behra P.R.K."/>
            <person name="Pettersson B.M.F."/>
            <person name="Ramesh M."/>
            <person name="Dasgupta S."/>
            <person name="Kirsebom L.A."/>
        </authorList>
    </citation>
    <scope>NUCLEOTIDE SEQUENCE [LARGE SCALE GENOMIC DNA]</scope>
    <source>
        <strain evidence="3 4">DSM 44124</strain>
    </source>
</reference>
<protein>
    <submittedName>
        <fullName evidence="3">TIGR03564 family F420-dependent LLM class oxidoreductase</fullName>
        <ecNumber evidence="3">1.-.-.-</ecNumber>
    </submittedName>
</protein>
<evidence type="ECO:0000256" key="1">
    <source>
        <dbReference type="ARBA" id="ARBA00023002"/>
    </source>
</evidence>
<dbReference type="Pfam" id="PF00296">
    <property type="entry name" value="Bac_luciferase"/>
    <property type="match status" value="1"/>
</dbReference>
<evidence type="ECO:0000313" key="4">
    <source>
        <dbReference type="Proteomes" id="UP000309231"/>
    </source>
</evidence>
<dbReference type="PANTHER" id="PTHR43244">
    <property type="match status" value="1"/>
</dbReference>
<proteinExistence type="predicted"/>
<keyword evidence="1 3" id="KW-0560">Oxidoreductase</keyword>
<dbReference type="GeneID" id="76723492"/>
<dbReference type="NCBIfam" id="TIGR03564">
    <property type="entry name" value="F420_MSMEG_4879"/>
    <property type="match status" value="1"/>
</dbReference>
<sequence>MVRYKQVTQTGLKEHPVQISIFGSLSGLKSPVDDTVAYLAQLRDEGFRRAWFAQMPYEPDLLTVLTVGLREVDGIEVGTGVLPIQNQLPMLLAQRALTISQMAGGRLLLGLGMTHQAVTEGMWGIPWDKPVRRLNEYLDGLLPLLNGEKADATGETVTTRGALIIPGAPTPPVYIAALGPKLLQIAGRRSSGTVTWMTGPKTLAGHVGPTLRQAAADAGRADAVRVVAAIPVAVADDVDGARKQAAEQFAIYGHLPSYRAMLDREGYAGPEDIAIIGDEQTVRDRLAELEAAGVDEYVGVTFDPSAEGRARTRAVLKKLES</sequence>
<name>A0A8E4R899_MYCMU</name>
<gene>
    <name evidence="3" type="ORF">C1S78_001170</name>
</gene>
<dbReference type="RefSeq" id="WP_171024420.1">
    <property type="nucleotide sequence ID" value="NZ_ANBS01000071.1"/>
</dbReference>
<dbReference type="AlphaFoldDB" id="A0A8E4R899"/>
<evidence type="ECO:0000259" key="2">
    <source>
        <dbReference type="Pfam" id="PF00296"/>
    </source>
</evidence>
<keyword evidence="4" id="KW-1185">Reference proteome</keyword>
<dbReference type="Proteomes" id="UP000309231">
    <property type="component" value="Chromosome"/>
</dbReference>
<feature type="domain" description="Luciferase-like" evidence="2">
    <location>
        <begin position="29"/>
        <end position="296"/>
    </location>
</feature>
<dbReference type="InterPro" id="IPR019910">
    <property type="entry name" value="Lucif-like_OxRdtase_MSMEG_4879"/>
</dbReference>
<reference evidence="3 4" key="1">
    <citation type="journal article" date="2019" name="BMC Evol. Biol.">
        <title>Comparative genomics of Mycobacterium mucogenicum and Mycobacterium neoaurum clade members emphasizing tRNA and non-coding RNA.</title>
        <authorList>
            <person name="Behra P.R.K."/>
            <person name="Pettersson B.M.F."/>
            <person name="Das S."/>
            <person name="Dasgupta S."/>
            <person name="Kirsebom L.A."/>
        </authorList>
    </citation>
    <scope>NUCLEOTIDE SEQUENCE [LARGE SCALE GENOMIC DNA]</scope>
    <source>
        <strain evidence="3 4">DSM 44124</strain>
    </source>
</reference>
<organism evidence="3 4">
    <name type="scientific">Mycolicibacterium mucogenicum DSM 44124</name>
    <dbReference type="NCBI Taxonomy" id="1226753"/>
    <lineage>
        <taxon>Bacteria</taxon>
        <taxon>Bacillati</taxon>
        <taxon>Actinomycetota</taxon>
        <taxon>Actinomycetes</taxon>
        <taxon>Mycobacteriales</taxon>
        <taxon>Mycobacteriaceae</taxon>
        <taxon>Mycolicibacterium</taxon>
    </lineage>
</organism>